<reference evidence="1" key="1">
    <citation type="submission" date="2023-08" db="EMBL/GenBank/DDBJ databases">
        <authorList>
            <person name="Audoor S."/>
            <person name="Bilcke G."/>
        </authorList>
    </citation>
    <scope>NUCLEOTIDE SEQUENCE</scope>
</reference>
<dbReference type="Proteomes" id="UP001295423">
    <property type="component" value="Unassembled WGS sequence"/>
</dbReference>
<evidence type="ECO:0000313" key="1">
    <source>
        <dbReference type="EMBL" id="CAJ1966627.1"/>
    </source>
</evidence>
<organism evidence="1 2">
    <name type="scientific">Cylindrotheca closterium</name>
    <dbReference type="NCBI Taxonomy" id="2856"/>
    <lineage>
        <taxon>Eukaryota</taxon>
        <taxon>Sar</taxon>
        <taxon>Stramenopiles</taxon>
        <taxon>Ochrophyta</taxon>
        <taxon>Bacillariophyta</taxon>
        <taxon>Bacillariophyceae</taxon>
        <taxon>Bacillariophycidae</taxon>
        <taxon>Bacillariales</taxon>
        <taxon>Bacillariaceae</taxon>
        <taxon>Cylindrotheca</taxon>
    </lineage>
</organism>
<dbReference type="AlphaFoldDB" id="A0AAD2JNW3"/>
<dbReference type="EMBL" id="CAKOGP040002303">
    <property type="protein sequence ID" value="CAJ1966627.1"/>
    <property type="molecule type" value="Genomic_DNA"/>
</dbReference>
<gene>
    <name evidence="1" type="ORF">CYCCA115_LOCUS22212</name>
</gene>
<name>A0AAD2JNW3_9STRA</name>
<evidence type="ECO:0000313" key="2">
    <source>
        <dbReference type="Proteomes" id="UP001295423"/>
    </source>
</evidence>
<sequence length="111" mass="12517">MLPGRCPWRSHHDYERHPDGDIAVTGNYVPDLKGILALVEESHFKICPDVPFAGWDVVLSADENLPVCLLEVNLSCNFFRGSFDKKMYLDFIDDSFSKLQSLRLAADGRSS</sequence>
<accession>A0AAD2JNW3</accession>
<protein>
    <submittedName>
        <fullName evidence="1">Uncharacterized protein</fullName>
    </submittedName>
</protein>
<comment type="caution">
    <text evidence="1">The sequence shown here is derived from an EMBL/GenBank/DDBJ whole genome shotgun (WGS) entry which is preliminary data.</text>
</comment>
<keyword evidence="2" id="KW-1185">Reference proteome</keyword>
<proteinExistence type="predicted"/>